<gene>
    <name evidence="1" type="ORF">ROZALSC1DRAFT_26026</name>
</gene>
<dbReference type="AlphaFoldDB" id="A0A4P9Y9D6"/>
<organism evidence="1 2">
    <name type="scientific">Rozella allomycis (strain CSF55)</name>
    <dbReference type="NCBI Taxonomy" id="988480"/>
    <lineage>
        <taxon>Eukaryota</taxon>
        <taxon>Fungi</taxon>
        <taxon>Fungi incertae sedis</taxon>
        <taxon>Cryptomycota</taxon>
        <taxon>Cryptomycota incertae sedis</taxon>
        <taxon>Rozella</taxon>
    </lineage>
</organism>
<evidence type="ECO:0000313" key="1">
    <source>
        <dbReference type="EMBL" id="RKP15807.1"/>
    </source>
</evidence>
<reference evidence="2" key="1">
    <citation type="journal article" date="2018" name="Nat. Microbiol.">
        <title>Leveraging single-cell genomics to expand the fungal tree of life.</title>
        <authorList>
            <person name="Ahrendt S.R."/>
            <person name="Quandt C.A."/>
            <person name="Ciobanu D."/>
            <person name="Clum A."/>
            <person name="Salamov A."/>
            <person name="Andreopoulos B."/>
            <person name="Cheng J.F."/>
            <person name="Woyke T."/>
            <person name="Pelin A."/>
            <person name="Henrissat B."/>
            <person name="Reynolds N.K."/>
            <person name="Benny G.L."/>
            <person name="Smith M.E."/>
            <person name="James T.Y."/>
            <person name="Grigoriev I.V."/>
        </authorList>
    </citation>
    <scope>NUCLEOTIDE SEQUENCE [LARGE SCALE GENOMIC DNA]</scope>
    <source>
        <strain evidence="2">CSF55</strain>
    </source>
</reference>
<proteinExistence type="predicted"/>
<name>A0A4P9Y9D6_ROZAC</name>
<protein>
    <submittedName>
        <fullName evidence="1">Uncharacterized protein</fullName>
    </submittedName>
</protein>
<dbReference type="EMBL" id="ML007650">
    <property type="protein sequence ID" value="RKP15807.1"/>
    <property type="molecule type" value="Genomic_DNA"/>
</dbReference>
<accession>A0A4P9Y9D6</accession>
<sequence>MSNEALFLKTRSCDEAMPVRMEEFFKRTASRKWSMIGTTREERKMDATVVPLYGSPVTESKSRYQTRREEVDAEKECCGLLNDIVRVFEKFRFFLLVQRH</sequence>
<evidence type="ECO:0000313" key="2">
    <source>
        <dbReference type="Proteomes" id="UP000281549"/>
    </source>
</evidence>
<dbReference type="Proteomes" id="UP000281549">
    <property type="component" value="Unassembled WGS sequence"/>
</dbReference>